<dbReference type="RefSeq" id="WP_163043881.1">
    <property type="nucleotide sequence ID" value="NZ_JAAAMJ010000006.1"/>
</dbReference>
<evidence type="ECO:0000256" key="9">
    <source>
        <dbReference type="ARBA" id="ARBA00023316"/>
    </source>
</evidence>
<dbReference type="AlphaFoldDB" id="A0A6L9MH33"/>
<feature type="chain" id="PRO_5026677439" description="Murein endopeptidase K" evidence="12">
    <location>
        <begin position="35"/>
        <end position="565"/>
    </location>
</feature>
<evidence type="ECO:0000256" key="7">
    <source>
        <dbReference type="ARBA" id="ARBA00022833"/>
    </source>
</evidence>
<comment type="caution">
    <text evidence="13">The sequence shown here is derived from an EMBL/GenBank/DDBJ whole genome shotgun (WGS) entry which is preliminary data.</text>
</comment>
<evidence type="ECO:0000256" key="4">
    <source>
        <dbReference type="ARBA" id="ARBA00022723"/>
    </source>
</evidence>
<comment type="similarity">
    <text evidence="10">Belongs to the peptidase M15 family.</text>
</comment>
<evidence type="ECO:0000256" key="10">
    <source>
        <dbReference type="ARBA" id="ARBA00093448"/>
    </source>
</evidence>
<evidence type="ECO:0000313" key="14">
    <source>
        <dbReference type="Proteomes" id="UP000476332"/>
    </source>
</evidence>
<keyword evidence="14" id="KW-1185">Reference proteome</keyword>
<keyword evidence="7" id="KW-0862">Zinc</keyword>
<keyword evidence="4" id="KW-0479">Metal-binding</keyword>
<sequence>MLGHTARAGRLAKRIAMLAALVMFGLGATTAAKAETRVIKLYNVHNKEQGSFAYKRNGRYVAAEMKKINWFLRDWRRNEPTTIDPRLIDLVWEAYRQTGSRNAINVVSSYRSSATNNMLRSRSSGVAKTSQHTAGKAMDFFIPGVPIKKMRDIGLKMQVGGVGYYPKSGSPFVHFDVGNARHWPRMSRKELVAVFPKGNTVHVPSDGKPLPGYQQALASYKQRKGASDIQVANASSSGGGGKTLLAMLFGGGADEADDEAEVAAPARAAPAARTPRQAAPEVVVAAVTPQSRPNQTQPNAVAVPVGDRFDVSSPARASAPATETEVASLESAKIPVPTWAPSRAMAEAIAEVPAAAEPDAVSSLVAALETQAAETVAMGEMAYAVPTPRDRPQFDAVLNEPAVVAAAPAPAPAAAPASAPAAPTVVAAAPVPAASPRPLVKPEATQVASLITAASSRPTPLVQPARAPLVEGKGGRVLKEATLPPAKAITVDPQEAIASRIAVAALVADPAQRAREPQQMPDGKSLVSDIPSSVFAAGFAPATAAQKTGRFSGSAVTFLPLVKLQ</sequence>
<dbReference type="GO" id="GO:0071555">
    <property type="term" value="P:cell wall organization"/>
    <property type="evidence" value="ECO:0007669"/>
    <property type="project" value="UniProtKB-KW"/>
</dbReference>
<dbReference type="Pfam" id="PF05951">
    <property type="entry name" value="Peptidase_M15_2"/>
    <property type="match status" value="1"/>
</dbReference>
<organism evidence="13 14">
    <name type="scientific">Aurantimonas aggregata</name>
    <dbReference type="NCBI Taxonomy" id="2047720"/>
    <lineage>
        <taxon>Bacteria</taxon>
        <taxon>Pseudomonadati</taxon>
        <taxon>Pseudomonadota</taxon>
        <taxon>Alphaproteobacteria</taxon>
        <taxon>Hyphomicrobiales</taxon>
        <taxon>Aurantimonadaceae</taxon>
        <taxon>Aurantimonas</taxon>
    </lineage>
</organism>
<proteinExistence type="inferred from homology"/>
<dbReference type="CDD" id="cd14844">
    <property type="entry name" value="Zn-DD-carboxypeptidase_like"/>
    <property type="match status" value="1"/>
</dbReference>
<dbReference type="SUPFAM" id="SSF55166">
    <property type="entry name" value="Hedgehog/DD-peptidase"/>
    <property type="match status" value="1"/>
</dbReference>
<evidence type="ECO:0000256" key="8">
    <source>
        <dbReference type="ARBA" id="ARBA00023049"/>
    </source>
</evidence>
<comment type="pathway">
    <text evidence="2">Cell wall biogenesis; cell wall polysaccharide biosynthesis.</text>
</comment>
<evidence type="ECO:0000256" key="11">
    <source>
        <dbReference type="ARBA" id="ARBA00093666"/>
    </source>
</evidence>
<dbReference type="PANTHER" id="PTHR37425">
    <property type="match status" value="1"/>
</dbReference>
<protein>
    <recommendedName>
        <fullName evidence="11">Murein endopeptidase K</fullName>
    </recommendedName>
</protein>
<dbReference type="InterPro" id="IPR010275">
    <property type="entry name" value="MepK"/>
</dbReference>
<dbReference type="GO" id="GO:0008237">
    <property type="term" value="F:metallopeptidase activity"/>
    <property type="evidence" value="ECO:0007669"/>
    <property type="project" value="UniProtKB-KW"/>
</dbReference>
<evidence type="ECO:0000256" key="3">
    <source>
        <dbReference type="ARBA" id="ARBA00022670"/>
    </source>
</evidence>
<keyword evidence="5 12" id="KW-0732">Signal</keyword>
<evidence type="ECO:0000256" key="5">
    <source>
        <dbReference type="ARBA" id="ARBA00022729"/>
    </source>
</evidence>
<dbReference type="GO" id="GO:0006508">
    <property type="term" value="P:proteolysis"/>
    <property type="evidence" value="ECO:0007669"/>
    <property type="project" value="UniProtKB-KW"/>
</dbReference>
<evidence type="ECO:0000256" key="12">
    <source>
        <dbReference type="SAM" id="SignalP"/>
    </source>
</evidence>
<dbReference type="PANTHER" id="PTHR37425:SF1">
    <property type="entry name" value="OUTER MEMBRANE PROTEIN"/>
    <property type="match status" value="1"/>
</dbReference>
<reference evidence="13 14" key="1">
    <citation type="submission" date="2020-01" db="EMBL/GenBank/DDBJ databases">
        <title>Genomes of bacteria type strains.</title>
        <authorList>
            <person name="Chen J."/>
            <person name="Zhu S."/>
            <person name="Chen J."/>
        </authorList>
    </citation>
    <scope>NUCLEOTIDE SEQUENCE [LARGE SCALE GENOMIC DNA]</scope>
    <source>
        <strain evidence="13 14">KCTC 52919</strain>
    </source>
</reference>
<comment type="cofactor">
    <cofactor evidence="1">
        <name>Zn(2+)</name>
        <dbReference type="ChEBI" id="CHEBI:29105"/>
    </cofactor>
</comment>
<dbReference type="InterPro" id="IPR009045">
    <property type="entry name" value="Zn_M74/Hedgehog-like"/>
</dbReference>
<evidence type="ECO:0000256" key="1">
    <source>
        <dbReference type="ARBA" id="ARBA00001947"/>
    </source>
</evidence>
<feature type="signal peptide" evidence="12">
    <location>
        <begin position="1"/>
        <end position="34"/>
    </location>
</feature>
<keyword evidence="3" id="KW-0645">Protease</keyword>
<dbReference type="Gene3D" id="3.30.1380.10">
    <property type="match status" value="1"/>
</dbReference>
<gene>
    <name evidence="13" type="ORF">GTW51_10525</name>
</gene>
<evidence type="ECO:0000256" key="6">
    <source>
        <dbReference type="ARBA" id="ARBA00022801"/>
    </source>
</evidence>
<name>A0A6L9MH33_9HYPH</name>
<evidence type="ECO:0000313" key="13">
    <source>
        <dbReference type="EMBL" id="NDV87135.1"/>
    </source>
</evidence>
<keyword evidence="6" id="KW-0378">Hydrolase</keyword>
<dbReference type="GO" id="GO:0046872">
    <property type="term" value="F:metal ion binding"/>
    <property type="evidence" value="ECO:0007669"/>
    <property type="project" value="UniProtKB-KW"/>
</dbReference>
<keyword evidence="8" id="KW-0482">Metalloprotease</keyword>
<accession>A0A6L9MH33</accession>
<keyword evidence="9" id="KW-0961">Cell wall biogenesis/degradation</keyword>
<evidence type="ECO:0000256" key="2">
    <source>
        <dbReference type="ARBA" id="ARBA00004776"/>
    </source>
</evidence>
<dbReference type="Proteomes" id="UP000476332">
    <property type="component" value="Unassembled WGS sequence"/>
</dbReference>
<dbReference type="EMBL" id="JAAAMJ010000006">
    <property type="protein sequence ID" value="NDV87135.1"/>
    <property type="molecule type" value="Genomic_DNA"/>
</dbReference>